<evidence type="ECO:0000313" key="3">
    <source>
        <dbReference type="Proteomes" id="UP000734854"/>
    </source>
</evidence>
<reference evidence="2 3" key="1">
    <citation type="submission" date="2020-08" db="EMBL/GenBank/DDBJ databases">
        <title>Plant Genome Project.</title>
        <authorList>
            <person name="Zhang R.-G."/>
        </authorList>
    </citation>
    <scope>NUCLEOTIDE SEQUENCE [LARGE SCALE GENOMIC DNA]</scope>
    <source>
        <tissue evidence="2">Rhizome</tissue>
    </source>
</reference>
<feature type="transmembrane region" description="Helical" evidence="1">
    <location>
        <begin position="234"/>
        <end position="255"/>
    </location>
</feature>
<keyword evidence="1" id="KW-0472">Membrane</keyword>
<evidence type="ECO:0000313" key="2">
    <source>
        <dbReference type="EMBL" id="KAG6505009.1"/>
    </source>
</evidence>
<proteinExistence type="predicted"/>
<dbReference type="GO" id="GO:0005783">
    <property type="term" value="C:endoplasmic reticulum"/>
    <property type="evidence" value="ECO:0007669"/>
    <property type="project" value="TreeGrafter"/>
</dbReference>
<feature type="transmembrane region" description="Helical" evidence="1">
    <location>
        <begin position="114"/>
        <end position="131"/>
    </location>
</feature>
<sequence length="330" mass="37795">MSPRLVTSIEIEAVNADEDIRDTQRLNTLWPLDQVDPKKAKFPCCIVWTPLPIVSWLAPFIGHVGIGREDGNVLDFAGSNFVNVDNFAYGAVARYLQLDREQLPNNMYHASNMFTYWLTYAYGAASMMLSSQPRRRFLLLSHHFHEYPCFSQCDLLKITNYQVGDTMPMQVISKHSAFIMLFHDFSVLRLIQCCFPPNLSAHTCKQPYRHAELGTAISWDDTLQSNMQHFQHKYYNLFTCNCHVFVAACLNQLAYRGSVHWNMLNVAALILWKGQWVDGMSVFRSFSPFTAVLFVGILVAGWPFLIGMAAFSSLLIGWFIVWTYCIKISD</sequence>
<dbReference type="GO" id="GO:0010104">
    <property type="term" value="P:regulation of ethylene-activated signaling pathway"/>
    <property type="evidence" value="ECO:0007669"/>
    <property type="project" value="TreeGrafter"/>
</dbReference>
<comment type="caution">
    <text evidence="2">The sequence shown here is derived from an EMBL/GenBank/DDBJ whole genome shotgun (WGS) entry which is preliminary data.</text>
</comment>
<name>A0A8J5GJG2_ZINOF</name>
<dbReference type="PANTHER" id="PTHR20921:SF7">
    <property type="entry name" value="PROTEIN REVERSION-TO-ETHYLENE SENSITIVITY1"/>
    <property type="match status" value="1"/>
</dbReference>
<keyword evidence="1" id="KW-1133">Transmembrane helix</keyword>
<gene>
    <name evidence="2" type="ORF">ZIOFF_037357</name>
</gene>
<protein>
    <submittedName>
        <fullName evidence="2">Uncharacterized protein</fullName>
    </submittedName>
</protein>
<dbReference type="GO" id="GO:0009723">
    <property type="term" value="P:response to ethylene"/>
    <property type="evidence" value="ECO:0007669"/>
    <property type="project" value="TreeGrafter"/>
</dbReference>
<dbReference type="Pfam" id="PF05608">
    <property type="entry name" value="RTE1"/>
    <property type="match status" value="2"/>
</dbReference>
<keyword evidence="3" id="KW-1185">Reference proteome</keyword>
<keyword evidence="1" id="KW-0812">Transmembrane</keyword>
<dbReference type="GO" id="GO:0005794">
    <property type="term" value="C:Golgi apparatus"/>
    <property type="evidence" value="ECO:0007669"/>
    <property type="project" value="TreeGrafter"/>
</dbReference>
<feature type="transmembrane region" description="Helical" evidence="1">
    <location>
        <begin position="291"/>
        <end position="324"/>
    </location>
</feature>
<dbReference type="InterPro" id="IPR008496">
    <property type="entry name" value="TMEM222/RTE1"/>
</dbReference>
<dbReference type="EMBL" id="JACMSC010000010">
    <property type="protein sequence ID" value="KAG6505009.1"/>
    <property type="molecule type" value="Genomic_DNA"/>
</dbReference>
<evidence type="ECO:0000256" key="1">
    <source>
        <dbReference type="SAM" id="Phobius"/>
    </source>
</evidence>
<dbReference type="AlphaFoldDB" id="A0A8J5GJG2"/>
<dbReference type="Proteomes" id="UP000734854">
    <property type="component" value="Unassembled WGS sequence"/>
</dbReference>
<accession>A0A8J5GJG2</accession>
<organism evidence="2 3">
    <name type="scientific">Zingiber officinale</name>
    <name type="common">Ginger</name>
    <name type="synonym">Amomum zingiber</name>
    <dbReference type="NCBI Taxonomy" id="94328"/>
    <lineage>
        <taxon>Eukaryota</taxon>
        <taxon>Viridiplantae</taxon>
        <taxon>Streptophyta</taxon>
        <taxon>Embryophyta</taxon>
        <taxon>Tracheophyta</taxon>
        <taxon>Spermatophyta</taxon>
        <taxon>Magnoliopsida</taxon>
        <taxon>Liliopsida</taxon>
        <taxon>Zingiberales</taxon>
        <taxon>Zingiberaceae</taxon>
        <taxon>Zingiber</taxon>
    </lineage>
</organism>
<dbReference type="PANTHER" id="PTHR20921">
    <property type="entry name" value="TRANSMEMBRANE PROTEIN 222"/>
    <property type="match status" value="1"/>
</dbReference>